<dbReference type="InterPro" id="IPR002656">
    <property type="entry name" value="Acyl_transf_3_dom"/>
</dbReference>
<feature type="transmembrane region" description="Helical" evidence="1">
    <location>
        <begin position="41"/>
        <end position="64"/>
    </location>
</feature>
<feature type="transmembrane region" description="Helical" evidence="1">
    <location>
        <begin position="294"/>
        <end position="318"/>
    </location>
</feature>
<keyword evidence="3" id="KW-0012">Acyltransferase</keyword>
<evidence type="ECO:0000313" key="4">
    <source>
        <dbReference type="Proteomes" id="UP001501803"/>
    </source>
</evidence>
<dbReference type="RefSeq" id="WP_345068819.1">
    <property type="nucleotide sequence ID" value="NZ_BAABCN010000012.1"/>
</dbReference>
<keyword evidence="1" id="KW-0472">Membrane</keyword>
<comment type="caution">
    <text evidence="3">The sequence shown here is derived from an EMBL/GenBank/DDBJ whole genome shotgun (WGS) entry which is preliminary data.</text>
</comment>
<dbReference type="Proteomes" id="UP001501803">
    <property type="component" value="Unassembled WGS sequence"/>
</dbReference>
<keyword evidence="1" id="KW-0812">Transmembrane</keyword>
<evidence type="ECO:0000256" key="1">
    <source>
        <dbReference type="SAM" id="Phobius"/>
    </source>
</evidence>
<dbReference type="GO" id="GO:0016746">
    <property type="term" value="F:acyltransferase activity"/>
    <property type="evidence" value="ECO:0007669"/>
    <property type="project" value="UniProtKB-KW"/>
</dbReference>
<dbReference type="Pfam" id="PF01757">
    <property type="entry name" value="Acyl_transf_3"/>
    <property type="match status" value="1"/>
</dbReference>
<protein>
    <submittedName>
        <fullName evidence="3">Acyltransferase</fullName>
    </submittedName>
</protein>
<feature type="domain" description="Acyltransferase 3" evidence="2">
    <location>
        <begin position="3"/>
        <end position="341"/>
    </location>
</feature>
<dbReference type="PANTHER" id="PTHR23028:SF131">
    <property type="entry name" value="BLR2367 PROTEIN"/>
    <property type="match status" value="1"/>
</dbReference>
<evidence type="ECO:0000259" key="2">
    <source>
        <dbReference type="Pfam" id="PF01757"/>
    </source>
</evidence>
<feature type="transmembrane region" description="Helical" evidence="1">
    <location>
        <begin position="168"/>
        <end position="185"/>
    </location>
</feature>
<dbReference type="EMBL" id="BAABCN010000012">
    <property type="protein sequence ID" value="GAA3889189.1"/>
    <property type="molecule type" value="Genomic_DNA"/>
</dbReference>
<evidence type="ECO:0000313" key="3">
    <source>
        <dbReference type="EMBL" id="GAA3889189.1"/>
    </source>
</evidence>
<sequence>MRSLDGLRGVAALVVVLGHARLVALQNIDSPLFQLPGIRHALELLALLGAHSVWLFFVLSGLVLSRMMLSTANFDYGNYVLGRLARLYIPVWAAVALTAVSMLLIPRDSPGLGPWVDAHPDTYLPSAIVNDLLLITGSTGNLSPLWSLQWEILFSVLLILYTACLQKVPPLVGLPLTIALCIVGQQTDNQALMYMSMFAVGTALAIAWDQLTAIRDRVEERMRNVWPLYVALLMVACVLIIALQILPRLLAKFGVPDLVMSVGSMVSTMVALAGAIVLVGLATPLRAVFEIRAIQWLGLISFSLYLVHEPVLLAAVYLFRGDPVAIAVGLLLCFPIARLFYWAVEKPSHRFSRRFSRSKLPVEPVPTTAQ</sequence>
<name>A0ABP7KVR1_9MICO</name>
<feature type="transmembrane region" description="Helical" evidence="1">
    <location>
        <begin position="143"/>
        <end position="161"/>
    </location>
</feature>
<feature type="transmembrane region" description="Helical" evidence="1">
    <location>
        <begin position="258"/>
        <end position="282"/>
    </location>
</feature>
<feature type="transmembrane region" description="Helical" evidence="1">
    <location>
        <begin position="191"/>
        <end position="214"/>
    </location>
</feature>
<organism evidence="3 4">
    <name type="scientific">Leifsonia kafniensis</name>
    <dbReference type="NCBI Taxonomy" id="475957"/>
    <lineage>
        <taxon>Bacteria</taxon>
        <taxon>Bacillati</taxon>
        <taxon>Actinomycetota</taxon>
        <taxon>Actinomycetes</taxon>
        <taxon>Micrococcales</taxon>
        <taxon>Microbacteriaceae</taxon>
        <taxon>Leifsonia</taxon>
    </lineage>
</organism>
<accession>A0ABP7KVR1</accession>
<feature type="transmembrane region" description="Helical" evidence="1">
    <location>
        <begin position="85"/>
        <end position="105"/>
    </location>
</feature>
<keyword evidence="3" id="KW-0808">Transferase</keyword>
<dbReference type="InterPro" id="IPR050879">
    <property type="entry name" value="Acyltransferase_3"/>
</dbReference>
<feature type="transmembrane region" description="Helical" evidence="1">
    <location>
        <begin position="226"/>
        <end position="246"/>
    </location>
</feature>
<dbReference type="PANTHER" id="PTHR23028">
    <property type="entry name" value="ACETYLTRANSFERASE"/>
    <property type="match status" value="1"/>
</dbReference>
<keyword evidence="4" id="KW-1185">Reference proteome</keyword>
<gene>
    <name evidence="3" type="ORF">GCM10022381_33730</name>
</gene>
<keyword evidence="1" id="KW-1133">Transmembrane helix</keyword>
<proteinExistence type="predicted"/>
<feature type="transmembrane region" description="Helical" evidence="1">
    <location>
        <begin position="324"/>
        <end position="344"/>
    </location>
</feature>
<reference evidence="4" key="1">
    <citation type="journal article" date="2019" name="Int. J. Syst. Evol. Microbiol.">
        <title>The Global Catalogue of Microorganisms (GCM) 10K type strain sequencing project: providing services to taxonomists for standard genome sequencing and annotation.</title>
        <authorList>
            <consortium name="The Broad Institute Genomics Platform"/>
            <consortium name="The Broad Institute Genome Sequencing Center for Infectious Disease"/>
            <person name="Wu L."/>
            <person name="Ma J."/>
        </authorList>
    </citation>
    <scope>NUCLEOTIDE SEQUENCE [LARGE SCALE GENOMIC DNA]</scope>
    <source>
        <strain evidence="4">JCM 17021</strain>
    </source>
</reference>